<proteinExistence type="predicted"/>
<name>A0A2P5D3S2_TREOI</name>
<dbReference type="Proteomes" id="UP000237000">
    <property type="component" value="Unassembled WGS sequence"/>
</dbReference>
<feature type="non-terminal residue" evidence="2">
    <location>
        <position position="57"/>
    </location>
</feature>
<dbReference type="InParanoid" id="A0A2P5D3S2"/>
<organism evidence="2 3">
    <name type="scientific">Trema orientale</name>
    <name type="common">Charcoal tree</name>
    <name type="synonym">Celtis orientalis</name>
    <dbReference type="NCBI Taxonomy" id="63057"/>
    <lineage>
        <taxon>Eukaryota</taxon>
        <taxon>Viridiplantae</taxon>
        <taxon>Streptophyta</taxon>
        <taxon>Embryophyta</taxon>
        <taxon>Tracheophyta</taxon>
        <taxon>Spermatophyta</taxon>
        <taxon>Magnoliopsida</taxon>
        <taxon>eudicotyledons</taxon>
        <taxon>Gunneridae</taxon>
        <taxon>Pentapetalae</taxon>
        <taxon>rosids</taxon>
        <taxon>fabids</taxon>
        <taxon>Rosales</taxon>
        <taxon>Cannabaceae</taxon>
        <taxon>Trema</taxon>
    </lineage>
</organism>
<evidence type="ECO:0000256" key="1">
    <source>
        <dbReference type="SAM" id="MobiDB-lite"/>
    </source>
</evidence>
<comment type="caution">
    <text evidence="2">The sequence shown here is derived from an EMBL/GenBank/DDBJ whole genome shotgun (WGS) entry which is preliminary data.</text>
</comment>
<sequence>MKDFKPKSKLVLEELTDDVISQSIEEKIEKALRKDKSLEAQHTFDPRCSERVMRQPE</sequence>
<dbReference type="AlphaFoldDB" id="A0A2P5D3S2"/>
<reference evidence="3" key="1">
    <citation type="submission" date="2016-06" db="EMBL/GenBank/DDBJ databases">
        <title>Parallel loss of symbiosis genes in relatives of nitrogen-fixing non-legume Parasponia.</title>
        <authorList>
            <person name="Van Velzen R."/>
            <person name="Holmer R."/>
            <person name="Bu F."/>
            <person name="Rutten L."/>
            <person name="Van Zeijl A."/>
            <person name="Liu W."/>
            <person name="Santuari L."/>
            <person name="Cao Q."/>
            <person name="Sharma T."/>
            <person name="Shen D."/>
            <person name="Roswanjaya Y."/>
            <person name="Wardhani T."/>
            <person name="Kalhor M.S."/>
            <person name="Jansen J."/>
            <person name="Van den Hoogen J."/>
            <person name="Gungor B."/>
            <person name="Hartog M."/>
            <person name="Hontelez J."/>
            <person name="Verver J."/>
            <person name="Yang W.-C."/>
            <person name="Schijlen E."/>
            <person name="Repin R."/>
            <person name="Schilthuizen M."/>
            <person name="Schranz E."/>
            <person name="Heidstra R."/>
            <person name="Miyata K."/>
            <person name="Fedorova E."/>
            <person name="Kohlen W."/>
            <person name="Bisseling T."/>
            <person name="Smit S."/>
            <person name="Geurts R."/>
        </authorList>
    </citation>
    <scope>NUCLEOTIDE SEQUENCE [LARGE SCALE GENOMIC DNA]</scope>
    <source>
        <strain evidence="3">cv. RG33-2</strain>
    </source>
</reference>
<dbReference type="EMBL" id="JXTC01000300">
    <property type="protein sequence ID" value="PON67908.1"/>
    <property type="molecule type" value="Genomic_DNA"/>
</dbReference>
<keyword evidence="3" id="KW-1185">Reference proteome</keyword>
<protein>
    <submittedName>
        <fullName evidence="2">Uncharacterized protein</fullName>
    </submittedName>
</protein>
<accession>A0A2P5D3S2</accession>
<feature type="region of interest" description="Disordered" evidence="1">
    <location>
        <begin position="35"/>
        <end position="57"/>
    </location>
</feature>
<evidence type="ECO:0000313" key="3">
    <source>
        <dbReference type="Proteomes" id="UP000237000"/>
    </source>
</evidence>
<evidence type="ECO:0000313" key="2">
    <source>
        <dbReference type="EMBL" id="PON67908.1"/>
    </source>
</evidence>
<gene>
    <name evidence="2" type="ORF">TorRG33x02_263430</name>
</gene>